<dbReference type="Pfam" id="PF02550">
    <property type="entry name" value="AcetylCoA_hydro"/>
    <property type="match status" value="1"/>
</dbReference>
<dbReference type="InterPro" id="IPR037171">
    <property type="entry name" value="NagB/RpiA_transferase-like"/>
</dbReference>
<evidence type="ECO:0000313" key="6">
    <source>
        <dbReference type="EMBL" id="SEM13886.1"/>
    </source>
</evidence>
<evidence type="ECO:0000259" key="3">
    <source>
        <dbReference type="Pfam" id="PF02550"/>
    </source>
</evidence>
<dbReference type="STRING" id="426703.SAMN04488100_12822"/>
<dbReference type="RefSeq" id="WP_091489154.1">
    <property type="nucleotide sequence ID" value="NZ_BJUX01000014.1"/>
</dbReference>
<proteinExistence type="inferred from homology"/>
<dbReference type="SUPFAM" id="SSF100950">
    <property type="entry name" value="NagB/RpiA/CoA transferase-like"/>
    <property type="match status" value="2"/>
</dbReference>
<dbReference type="Gene3D" id="3.40.1080.20">
    <property type="entry name" value="Acetyl-CoA hydrolase/transferase C-terminal domain"/>
    <property type="match status" value="1"/>
</dbReference>
<dbReference type="AlphaFoldDB" id="A0A1H7VXB0"/>
<protein>
    <submittedName>
        <fullName evidence="5">4-hydroxybutyrate CoA-transferase</fullName>
    </submittedName>
    <submittedName>
        <fullName evidence="6">Acyl-CoA hydrolase</fullName>
    </submittedName>
</protein>
<keyword evidence="2" id="KW-0808">Transferase</keyword>
<sequence length="445" mass="49151">MDSMTIITPEEAVNLVKSNDEIVTGLGCSEGRSFMESLHLVADKVENVSVTNCLPMNKFDFMEEKYKDVFFINGWFYSPAVRALHRNGNASFIPNNLHFAATKRLAHKQPSIYVGVCSAVDNHGFVSLSMGNTYEKRMMDAADIVILETNKKFPRTFGDVEIHVSEVDYFIEADYEVPELPHVDSNEKDKKIGQYIADYIKDGDNLQFGIGGIPNAVAAALYDKKNLGIHTEMLTSEIAKLAQAGVINGSKKTLHKGKIVTTFIMGNQLLYDFVDDNPSVMVLDGNYVNHPSIIAQNDNQVSINTTLEIDLTGQCASESIGPIQYSGTGGQADTARGAQDAKNGKSFIALYSTAMIRNKETGEREERSKIVPFLTPGAVVSLQRNDVDHVVTEYGVAELRGTTVNERVERLIAIAHPKFRDELWQQAKELNIIGGGLDAIYAEQR</sequence>
<dbReference type="PANTHER" id="PTHR21432">
    <property type="entry name" value="ACETYL-COA HYDROLASE-RELATED"/>
    <property type="match status" value="1"/>
</dbReference>
<dbReference type="InterPro" id="IPR046433">
    <property type="entry name" value="ActCoA_hydro"/>
</dbReference>
<dbReference type="InterPro" id="IPR026888">
    <property type="entry name" value="AcetylCoA_hyd_C"/>
</dbReference>
<dbReference type="PANTHER" id="PTHR21432:SF20">
    <property type="entry name" value="ACETYL-COA HYDROLASE"/>
    <property type="match status" value="1"/>
</dbReference>
<evidence type="ECO:0000256" key="1">
    <source>
        <dbReference type="ARBA" id="ARBA00009632"/>
    </source>
</evidence>
<dbReference type="OrthoDB" id="9801795at2"/>
<dbReference type="Proteomes" id="UP000198548">
    <property type="component" value="Unassembled WGS sequence"/>
</dbReference>
<accession>A0A1H7VXB0</accession>
<evidence type="ECO:0000313" key="5">
    <source>
        <dbReference type="EMBL" id="GEK89372.1"/>
    </source>
</evidence>
<dbReference type="Pfam" id="PF13336">
    <property type="entry name" value="AcetylCoA_hyd_C"/>
    <property type="match status" value="1"/>
</dbReference>
<dbReference type="Proteomes" id="UP000321425">
    <property type="component" value="Unassembled WGS sequence"/>
</dbReference>
<evidence type="ECO:0000313" key="8">
    <source>
        <dbReference type="Proteomes" id="UP000321425"/>
    </source>
</evidence>
<dbReference type="InterPro" id="IPR038460">
    <property type="entry name" value="AcetylCoA_hyd_C_sf"/>
</dbReference>
<dbReference type="Gene3D" id="3.30.750.70">
    <property type="entry name" value="4-hydroxybutyrate coenzyme like domains"/>
    <property type="match status" value="1"/>
</dbReference>
<dbReference type="EMBL" id="FOBL01000028">
    <property type="protein sequence ID" value="SEM13886.1"/>
    <property type="molecule type" value="Genomic_DNA"/>
</dbReference>
<comment type="similarity">
    <text evidence="1">Belongs to the acetyl-CoA hydrolase/transferase family.</text>
</comment>
<keyword evidence="8" id="KW-1185">Reference proteome</keyword>
<evidence type="ECO:0000313" key="7">
    <source>
        <dbReference type="Proteomes" id="UP000198548"/>
    </source>
</evidence>
<gene>
    <name evidence="5" type="ORF">APU01nite_14110</name>
    <name evidence="6" type="ORF">SAMN04488100_12822</name>
</gene>
<dbReference type="GO" id="GO:0016787">
    <property type="term" value="F:hydrolase activity"/>
    <property type="evidence" value="ECO:0007669"/>
    <property type="project" value="UniProtKB-KW"/>
</dbReference>
<reference evidence="6 7" key="1">
    <citation type="submission" date="2016-10" db="EMBL/GenBank/DDBJ databases">
        <authorList>
            <person name="de Groot N.N."/>
        </authorList>
    </citation>
    <scope>NUCLEOTIDE SEQUENCE [LARGE SCALE GENOMIC DNA]</scope>
    <source>
        <strain evidence="6 7">DSM 19182</strain>
    </source>
</reference>
<keyword evidence="6" id="KW-0378">Hydrolase</keyword>
<feature type="domain" description="Acetyl-CoA hydrolase/transferase C-terminal" evidence="4">
    <location>
        <begin position="266"/>
        <end position="427"/>
    </location>
</feature>
<dbReference type="EMBL" id="BJUX01000014">
    <property type="protein sequence ID" value="GEK89372.1"/>
    <property type="molecule type" value="Genomic_DNA"/>
</dbReference>
<evidence type="ECO:0000256" key="2">
    <source>
        <dbReference type="ARBA" id="ARBA00022679"/>
    </source>
</evidence>
<dbReference type="Gene3D" id="3.40.1080.10">
    <property type="entry name" value="Glutaconate Coenzyme A-transferase"/>
    <property type="match status" value="1"/>
</dbReference>
<dbReference type="GO" id="GO:0008775">
    <property type="term" value="F:acetate CoA-transferase activity"/>
    <property type="evidence" value="ECO:0007669"/>
    <property type="project" value="InterPro"/>
</dbReference>
<reference evidence="5 8" key="2">
    <citation type="submission" date="2019-07" db="EMBL/GenBank/DDBJ databases">
        <title>Whole genome shotgun sequence of Alkalibacterium putridalgicola NBRC 103243.</title>
        <authorList>
            <person name="Hosoyama A."/>
            <person name="Uohara A."/>
            <person name="Ohji S."/>
            <person name="Ichikawa N."/>
        </authorList>
    </citation>
    <scope>NUCLEOTIDE SEQUENCE [LARGE SCALE GENOMIC DNA]</scope>
    <source>
        <strain evidence="5 8">NBRC 103243</strain>
    </source>
</reference>
<feature type="domain" description="Acetyl-CoA hydrolase/transferase N-terminal" evidence="3">
    <location>
        <begin position="6"/>
        <end position="174"/>
    </location>
</feature>
<evidence type="ECO:0000259" key="4">
    <source>
        <dbReference type="Pfam" id="PF13336"/>
    </source>
</evidence>
<dbReference type="GO" id="GO:0006083">
    <property type="term" value="P:acetate metabolic process"/>
    <property type="evidence" value="ECO:0007669"/>
    <property type="project" value="InterPro"/>
</dbReference>
<dbReference type="InterPro" id="IPR003702">
    <property type="entry name" value="ActCoA_hydro_N"/>
</dbReference>
<organism evidence="6 7">
    <name type="scientific">Alkalibacterium putridalgicola</name>
    <dbReference type="NCBI Taxonomy" id="426703"/>
    <lineage>
        <taxon>Bacteria</taxon>
        <taxon>Bacillati</taxon>
        <taxon>Bacillota</taxon>
        <taxon>Bacilli</taxon>
        <taxon>Lactobacillales</taxon>
        <taxon>Carnobacteriaceae</taxon>
        <taxon>Alkalibacterium</taxon>
    </lineage>
</organism>
<name>A0A1H7VXB0_9LACT</name>